<keyword evidence="1" id="KW-0472">Membrane</keyword>
<feature type="transmembrane region" description="Helical" evidence="1">
    <location>
        <begin position="302"/>
        <end position="321"/>
    </location>
</feature>
<dbReference type="Pfam" id="PF04578">
    <property type="entry name" value="DUF594"/>
    <property type="match status" value="1"/>
</dbReference>
<protein>
    <recommendedName>
        <fullName evidence="2">DUF4220 domain-containing protein</fullName>
    </recommendedName>
</protein>
<evidence type="ECO:0000313" key="3">
    <source>
        <dbReference type="EMBL" id="KAK9682015.1"/>
    </source>
</evidence>
<dbReference type="AlphaFoldDB" id="A0AAW1I0A9"/>
<accession>A0AAW1I0A9</accession>
<comment type="caution">
    <text evidence="3">The sequence shown here is derived from an EMBL/GenBank/DDBJ whole genome shotgun (WGS) entry which is preliminary data.</text>
</comment>
<feature type="transmembrane region" description="Helical" evidence="1">
    <location>
        <begin position="19"/>
        <end position="36"/>
    </location>
</feature>
<evidence type="ECO:0000259" key="2">
    <source>
        <dbReference type="Pfam" id="PF13968"/>
    </source>
</evidence>
<feature type="transmembrane region" description="Helical" evidence="1">
    <location>
        <begin position="333"/>
        <end position="355"/>
    </location>
</feature>
<keyword evidence="4" id="KW-1185">Reference proteome</keyword>
<name>A0AAW1I0A9_SAPOF</name>
<dbReference type="InterPro" id="IPR025315">
    <property type="entry name" value="DUF4220"/>
</dbReference>
<dbReference type="PANTHER" id="PTHR31325">
    <property type="entry name" value="OS01G0798800 PROTEIN-RELATED"/>
    <property type="match status" value="1"/>
</dbReference>
<dbReference type="Pfam" id="PF13968">
    <property type="entry name" value="DUF4220"/>
    <property type="match status" value="1"/>
</dbReference>
<evidence type="ECO:0000313" key="4">
    <source>
        <dbReference type="Proteomes" id="UP001443914"/>
    </source>
</evidence>
<gene>
    <name evidence="3" type="ORF">RND81_10G044300</name>
</gene>
<organism evidence="3 4">
    <name type="scientific">Saponaria officinalis</name>
    <name type="common">Common soapwort</name>
    <name type="synonym">Lychnis saponaria</name>
    <dbReference type="NCBI Taxonomy" id="3572"/>
    <lineage>
        <taxon>Eukaryota</taxon>
        <taxon>Viridiplantae</taxon>
        <taxon>Streptophyta</taxon>
        <taxon>Embryophyta</taxon>
        <taxon>Tracheophyta</taxon>
        <taxon>Spermatophyta</taxon>
        <taxon>Magnoliopsida</taxon>
        <taxon>eudicotyledons</taxon>
        <taxon>Gunneridae</taxon>
        <taxon>Pentapetalae</taxon>
        <taxon>Caryophyllales</taxon>
        <taxon>Caryophyllaceae</taxon>
        <taxon>Caryophylleae</taxon>
        <taxon>Saponaria</taxon>
    </lineage>
</organism>
<feature type="transmembrane region" description="Helical" evidence="1">
    <location>
        <begin position="48"/>
        <end position="70"/>
    </location>
</feature>
<keyword evidence="1" id="KW-0812">Transmembrane</keyword>
<dbReference type="EMBL" id="JBDFQZ010000010">
    <property type="protein sequence ID" value="KAK9682015.1"/>
    <property type="molecule type" value="Genomic_DNA"/>
</dbReference>
<dbReference type="InterPro" id="IPR007658">
    <property type="entry name" value="DUF594"/>
</dbReference>
<evidence type="ECO:0000256" key="1">
    <source>
        <dbReference type="SAM" id="Phobius"/>
    </source>
</evidence>
<keyword evidence="1" id="KW-1133">Transmembrane helix</keyword>
<proteinExistence type="predicted"/>
<feature type="domain" description="DUF4220" evidence="2">
    <location>
        <begin position="53"/>
        <end position="407"/>
    </location>
</feature>
<dbReference type="Proteomes" id="UP001443914">
    <property type="component" value="Unassembled WGS sequence"/>
</dbReference>
<feature type="transmembrane region" description="Helical" evidence="1">
    <location>
        <begin position="82"/>
        <end position="102"/>
    </location>
</feature>
<reference evidence="3" key="1">
    <citation type="submission" date="2024-03" db="EMBL/GenBank/DDBJ databases">
        <title>WGS assembly of Saponaria officinalis var. Norfolk2.</title>
        <authorList>
            <person name="Jenkins J."/>
            <person name="Shu S."/>
            <person name="Grimwood J."/>
            <person name="Barry K."/>
            <person name="Goodstein D."/>
            <person name="Schmutz J."/>
            <person name="Leebens-Mack J."/>
            <person name="Osbourn A."/>
        </authorList>
    </citation>
    <scope>NUCLEOTIDE SEQUENCE [LARGE SCALE GENOMIC DNA]</scope>
    <source>
        <strain evidence="3">JIC</strain>
    </source>
</reference>
<sequence length="725" mass="83959">METSKTVERVKQLWETWDIRAFMFISLLIQALLTFLAPCRKRCADGALAFGMWLLYLCADSVALFTIGLIASTHDKLGLLSFWTPFLLLHLGGPDTITALALEDNELWHRHALQLVTQLSVSVYVFTQSFRQNHLWLPTLLMFIDGLIKYVERTCALYFASADAFRESLCADPEAGPNYARLMEEYFAATTSHIPTAIQGKNGAATSAADQELRNDENNSTPSFVTDHVAETEEMVRDAYRFYNMFKGLIADAFLSLKDRKVSRDYFLNRLPLEAFRIIEIELNFIYDLFYTKAFLLERKHVLPRLVCFISVITSTTLFTLKHRKNYKGVDVVITYILLAGAIALDLCSIVKLVLSDWWYIIITGDCKHKFLKSVLRWLPKLSKLIGLCRKNSNRWSHSISQYNLLRRFYKDPPWTIRYIFVKRIRDAVINCLYVRTEKVDSQLIKLIVDELQMKSRLVSEDSNAIKEVCSARGNLVLQDDYFLASEYLNPWTMDVDYDESLLIWHVATDICYFTSTKRSVSSVNPDYRRLSKVMSDYMSYLLLRKATMVSPVVGMSEMRFEDTCEEAKKFTVNKRRNSWLGDMYDKVGHCLYEWLLATQWDYKTLSQREQEYMEEFCKSLIEVKAQVRPMIAKGDKSKSVLFDACRLAQQLNMFGEKQWEISSKVWVELLCYAAIRCSPMSHVAQLSRGGELITLVWQLMAHLGLGERFLQNQGFGWTKLIIQK</sequence>